<evidence type="ECO:0000313" key="3">
    <source>
        <dbReference type="Proteomes" id="UP000296216"/>
    </source>
</evidence>
<gene>
    <name evidence="2" type="ORF">APQ99_00806</name>
    <name evidence="1" type="ORF">HBSAL_00215</name>
</gene>
<dbReference type="Pfam" id="PF26422">
    <property type="entry name" value="Halo_JAB_MPN"/>
    <property type="match status" value="1"/>
</dbReference>
<dbReference type="EMBL" id="CP038631">
    <property type="protein sequence ID" value="QCC43790.1"/>
    <property type="molecule type" value="Genomic_DNA"/>
</dbReference>
<reference evidence="1" key="3">
    <citation type="journal article" name="MicrobiologyOpen">
        <title>Whole-genome comparison between the type strain of Halobacterium salinarum (DSM 3754(T)) and the laboratory strains R1 and NRC-1.</title>
        <authorList>
            <person name="Pfeiffer F."/>
            <person name="Losensky G."/>
            <person name="Marchfelder A."/>
            <person name="Habermann B."/>
            <person name="Dyall-Smith M."/>
        </authorList>
    </citation>
    <scope>NUCLEOTIDE SEQUENCE</scope>
    <source>
        <strain evidence="1">91-R6</strain>
    </source>
</reference>
<dbReference type="RefSeq" id="WP_010903839.1">
    <property type="nucleotide sequence ID" value="NZ_VRYN01000001.1"/>
</dbReference>
<name>A0A4D6GQ31_HALS9</name>
<evidence type="ECO:0000313" key="1">
    <source>
        <dbReference type="EMBL" id="QCC43790.1"/>
    </source>
</evidence>
<reference evidence="1 3" key="1">
    <citation type="journal article" date="2019" name="Microbiol. Resour. Announc.">
        <title>The Genome Sequence of the Halobacterium salinarum Type Strain Is Closely Related to That of Laboratory Strains NRC-1 and R1.</title>
        <authorList>
            <person name="Pfeiffer F."/>
            <person name="Marchfelder A."/>
            <person name="Habermann B."/>
            <person name="Dyall-Smith M.L."/>
        </authorList>
    </citation>
    <scope>NUCLEOTIDE SEQUENCE [LARGE SCALE GENOMIC DNA]</scope>
    <source>
        <strain evidence="1">91-R6</strain>
        <strain evidence="3">ATCC 33171 / DSM 3754 / JCM 8978 / NBRC 102687 / NCIMB 764 / 91-R6</strain>
    </source>
</reference>
<dbReference type="AlphaFoldDB" id="A0A4D6GQ31"/>
<dbReference type="EMBL" id="VRYN01000001">
    <property type="protein sequence ID" value="TYO82286.1"/>
    <property type="molecule type" value="Genomic_DNA"/>
</dbReference>
<evidence type="ECO:0000313" key="2">
    <source>
        <dbReference type="EMBL" id="TYO82286.1"/>
    </source>
</evidence>
<proteinExistence type="predicted"/>
<protein>
    <submittedName>
        <fullName evidence="1">Uncharacterized protein</fullName>
    </submittedName>
</protein>
<sequence length="142" mass="14870">MPPVYATRALVAVLCELAADADPDSVSVRLAATPARDLDAGDETHTLDPDTPVLSDFYFPSAGDALTSVFGVDLAAPAGQTAGRFVSHPKGDHTVTLADDLHAQLLVGVPPWEPGEVRAHNRHGTRREFVVVDADPPAADAP</sequence>
<dbReference type="InterPro" id="IPR058877">
    <property type="entry name" value="JAB/MPN_dom-containing"/>
</dbReference>
<reference evidence="2 4" key="2">
    <citation type="submission" date="2019-07" db="EMBL/GenBank/DDBJ databases">
        <title>Genomic Encyclopedia of Archaeal and Bacterial Type Strains, Phase II (KMG-II): from individual species to whole genera.</title>
        <authorList>
            <person name="Goeker M."/>
        </authorList>
    </citation>
    <scope>NUCLEOTIDE SEQUENCE [LARGE SCALE GENOMIC DNA]</scope>
    <source>
        <strain evidence="2 4">DSM 3754</strain>
    </source>
</reference>
<accession>A0A4D6GQ31</accession>
<evidence type="ECO:0000313" key="4">
    <source>
        <dbReference type="Proteomes" id="UP000323075"/>
    </source>
</evidence>
<dbReference type="GeneID" id="68694974"/>
<dbReference type="Proteomes" id="UP000296216">
    <property type="component" value="Chromosome"/>
</dbReference>
<organism evidence="1 3">
    <name type="scientific">Halobacterium salinarum (strain ATCC 33171 / DSM 3754 / JCM 8978 / NBRC 102687 / NCIMB 764 / 91-R6)</name>
    <dbReference type="NCBI Taxonomy" id="2597657"/>
    <lineage>
        <taxon>Archaea</taxon>
        <taxon>Methanobacteriati</taxon>
        <taxon>Methanobacteriota</taxon>
        <taxon>Stenosarchaea group</taxon>
        <taxon>Halobacteria</taxon>
        <taxon>Halobacteriales</taxon>
        <taxon>Halobacteriaceae</taxon>
        <taxon>Halobacterium</taxon>
    </lineage>
</organism>
<dbReference type="Proteomes" id="UP000323075">
    <property type="component" value="Unassembled WGS sequence"/>
</dbReference>